<dbReference type="KEGG" id="halz:E5139_15010"/>
<dbReference type="GO" id="GO:0006935">
    <property type="term" value="P:chemotaxis"/>
    <property type="evidence" value="ECO:0007669"/>
    <property type="project" value="UniProtKB-KW"/>
</dbReference>
<dbReference type="RefSeq" id="WP_015763330.1">
    <property type="nucleotide sequence ID" value="NZ_CP039375.1"/>
</dbReference>
<gene>
    <name evidence="4" type="ORF">E5139_15010</name>
</gene>
<name>A0A4D6KHL4_9EURY</name>
<evidence type="ECO:0000313" key="5">
    <source>
        <dbReference type="Proteomes" id="UP000297053"/>
    </source>
</evidence>
<dbReference type="PANTHER" id="PTHR43693:SF1">
    <property type="entry name" value="PROTEIN PHOSPHATASE CHEZ"/>
    <property type="match status" value="1"/>
</dbReference>
<dbReference type="InterPro" id="IPR028051">
    <property type="entry name" value="CheX-like_dom"/>
</dbReference>
<feature type="domain" description="Chemotaxis phosphatase CheX-like" evidence="3">
    <location>
        <begin position="62"/>
        <end position="148"/>
    </location>
</feature>
<evidence type="ECO:0000259" key="3">
    <source>
        <dbReference type="Pfam" id="PF13690"/>
    </source>
</evidence>
<keyword evidence="2" id="KW-0378">Hydrolase</keyword>
<organism evidence="4 5">
    <name type="scientific">Halomicrobium mukohataei</name>
    <dbReference type="NCBI Taxonomy" id="57705"/>
    <lineage>
        <taxon>Archaea</taxon>
        <taxon>Methanobacteriati</taxon>
        <taxon>Methanobacteriota</taxon>
        <taxon>Stenosarchaea group</taxon>
        <taxon>Halobacteria</taxon>
        <taxon>Halobacteriales</taxon>
        <taxon>Haloarculaceae</taxon>
        <taxon>Halomicrobium</taxon>
    </lineage>
</organism>
<dbReference type="SUPFAM" id="SSF103039">
    <property type="entry name" value="CheC-like"/>
    <property type="match status" value="1"/>
</dbReference>
<keyword evidence="1" id="KW-0145">Chemotaxis</keyword>
<dbReference type="Pfam" id="PF13690">
    <property type="entry name" value="CheX"/>
    <property type="match status" value="1"/>
</dbReference>
<dbReference type="PANTHER" id="PTHR43693">
    <property type="entry name" value="PROTEIN PHOSPHATASE CHEZ"/>
    <property type="match status" value="1"/>
</dbReference>
<dbReference type="CDD" id="cd17911">
    <property type="entry name" value="CheC_ClassIII"/>
    <property type="match status" value="1"/>
</dbReference>
<reference evidence="4 5" key="2">
    <citation type="submission" date="2019-04" db="EMBL/GenBank/DDBJ databases">
        <authorList>
            <person name="Yang S."/>
            <person name="Wei W."/>
        </authorList>
    </citation>
    <scope>NUCLEOTIDE SEQUENCE [LARGE SCALE GENOMIC DNA]</scope>
    <source>
        <strain evidence="5">ZP60</strain>
    </source>
</reference>
<evidence type="ECO:0000313" key="4">
    <source>
        <dbReference type="EMBL" id="QCD66892.1"/>
    </source>
</evidence>
<dbReference type="Proteomes" id="UP000297053">
    <property type="component" value="Chromosome"/>
</dbReference>
<dbReference type="InterPro" id="IPR050992">
    <property type="entry name" value="CheZ_family_phosphatases"/>
</dbReference>
<accession>A0A4D6KHL4</accession>
<dbReference type="GO" id="GO:0016787">
    <property type="term" value="F:hydrolase activity"/>
    <property type="evidence" value="ECO:0007669"/>
    <property type="project" value="UniProtKB-KW"/>
</dbReference>
<dbReference type="AlphaFoldDB" id="A0A4D6KHL4"/>
<proteinExistence type="predicted"/>
<dbReference type="InterPro" id="IPR028976">
    <property type="entry name" value="CheC-like_sf"/>
</dbReference>
<reference evidence="4 5" key="1">
    <citation type="submission" date="2019-04" db="EMBL/GenBank/DDBJ databases">
        <title>Complete genome sequence of Arthrobacter sp. ZXY-2 associated with effective atrazine degradation and salt adaptation.</title>
        <authorList>
            <person name="Zhao X."/>
        </authorList>
    </citation>
    <scope>NUCLEOTIDE SEQUENCE [LARGE SCALE GENOMIC DNA]</scope>
    <source>
        <strain evidence="5">ZP60</strain>
    </source>
</reference>
<protein>
    <submittedName>
        <fullName evidence="4">Chemotaxis protein CheC</fullName>
    </submittedName>
</protein>
<dbReference type="GeneID" id="42180277"/>
<dbReference type="Gene3D" id="3.40.1550.10">
    <property type="entry name" value="CheC-like"/>
    <property type="match status" value="1"/>
</dbReference>
<dbReference type="OMA" id="TIDFATP"/>
<dbReference type="EMBL" id="CP039375">
    <property type="protein sequence ID" value="QCD66892.1"/>
    <property type="molecule type" value="Genomic_DNA"/>
</dbReference>
<evidence type="ECO:0000256" key="1">
    <source>
        <dbReference type="ARBA" id="ARBA00022500"/>
    </source>
</evidence>
<sequence>MPLLIDVRKLSIINQLIKSGAENVTASLETLAGVEATVEIKSLSFVEPSDIPAEMGDGEIYGARVRLTEPPYGVFLMTFSPATAAEVASLLTNTSTEDGFNQLHESALSEMCNVLTSGFIDGIANTLETTIDFATPQLERDQATAIADDALTHVRRDSMSIVLDSIVDIADSDVAFKLRIFLVPDPGSFVHVIDQLELDRSTSEPTRSKAHEVEELDMTAEDPVDFGE</sequence>
<evidence type="ECO:0000256" key="2">
    <source>
        <dbReference type="ARBA" id="ARBA00022801"/>
    </source>
</evidence>